<dbReference type="EMBL" id="CP036526">
    <property type="protein sequence ID" value="QDT10903.1"/>
    <property type="molecule type" value="Genomic_DNA"/>
</dbReference>
<dbReference type="AlphaFoldDB" id="A0A517NUW7"/>
<gene>
    <name evidence="2" type="ORF">K239x_28950</name>
</gene>
<evidence type="ECO:0000256" key="1">
    <source>
        <dbReference type="SAM" id="Phobius"/>
    </source>
</evidence>
<reference evidence="2 3" key="1">
    <citation type="submission" date="2019-02" db="EMBL/GenBank/DDBJ databases">
        <title>Deep-cultivation of Planctomycetes and their phenomic and genomic characterization uncovers novel biology.</title>
        <authorList>
            <person name="Wiegand S."/>
            <person name="Jogler M."/>
            <person name="Boedeker C."/>
            <person name="Pinto D."/>
            <person name="Vollmers J."/>
            <person name="Rivas-Marin E."/>
            <person name="Kohn T."/>
            <person name="Peeters S.H."/>
            <person name="Heuer A."/>
            <person name="Rast P."/>
            <person name="Oberbeckmann S."/>
            <person name="Bunk B."/>
            <person name="Jeske O."/>
            <person name="Meyerdierks A."/>
            <person name="Storesund J.E."/>
            <person name="Kallscheuer N."/>
            <person name="Luecker S."/>
            <person name="Lage O.M."/>
            <person name="Pohl T."/>
            <person name="Merkel B.J."/>
            <person name="Hornburger P."/>
            <person name="Mueller R.-W."/>
            <person name="Bruemmer F."/>
            <person name="Labrenz M."/>
            <person name="Spormann A.M."/>
            <person name="Op den Camp H."/>
            <person name="Overmann J."/>
            <person name="Amann R."/>
            <person name="Jetten M.S.M."/>
            <person name="Mascher T."/>
            <person name="Medema M.H."/>
            <person name="Devos D.P."/>
            <person name="Kaster A.-K."/>
            <person name="Ovreas L."/>
            <person name="Rohde M."/>
            <person name="Galperin M.Y."/>
            <person name="Jogler C."/>
        </authorList>
    </citation>
    <scope>NUCLEOTIDE SEQUENCE [LARGE SCALE GENOMIC DNA]</scope>
    <source>
        <strain evidence="2 3">K23_9</strain>
    </source>
</reference>
<dbReference type="Proteomes" id="UP000319817">
    <property type="component" value="Chromosome"/>
</dbReference>
<evidence type="ECO:0000313" key="3">
    <source>
        <dbReference type="Proteomes" id="UP000319817"/>
    </source>
</evidence>
<proteinExistence type="predicted"/>
<keyword evidence="1" id="KW-1133">Transmembrane helix</keyword>
<feature type="transmembrane region" description="Helical" evidence="1">
    <location>
        <begin position="90"/>
        <end position="111"/>
    </location>
</feature>
<keyword evidence="3" id="KW-1185">Reference proteome</keyword>
<protein>
    <submittedName>
        <fullName evidence="2">Uncharacterized protein</fullName>
    </submittedName>
</protein>
<organism evidence="2 3">
    <name type="scientific">Stieleria marina</name>
    <dbReference type="NCBI Taxonomy" id="1930275"/>
    <lineage>
        <taxon>Bacteria</taxon>
        <taxon>Pseudomonadati</taxon>
        <taxon>Planctomycetota</taxon>
        <taxon>Planctomycetia</taxon>
        <taxon>Pirellulales</taxon>
        <taxon>Pirellulaceae</taxon>
        <taxon>Stieleria</taxon>
    </lineage>
</organism>
<keyword evidence="1" id="KW-0812">Transmembrane</keyword>
<dbReference type="RefSeq" id="WP_145418611.1">
    <property type="nucleotide sequence ID" value="NZ_CP036526.1"/>
</dbReference>
<sequence length="138" mass="14618">MSHTALEPPESGPDFVAGFRLIGGSVLVLIGVVLALYIVTVVMGLIAADRPLELIDKIVVPAAERAIEHAEAKGDNAKNIHDVSDDLKRMIVLGIIAFLMLIPTIIATNLIHSGVNLMQGDAAKSLKQIAAKINALNH</sequence>
<keyword evidence="1" id="KW-0472">Membrane</keyword>
<evidence type="ECO:0000313" key="2">
    <source>
        <dbReference type="EMBL" id="QDT10903.1"/>
    </source>
</evidence>
<feature type="transmembrane region" description="Helical" evidence="1">
    <location>
        <begin position="20"/>
        <end position="48"/>
    </location>
</feature>
<name>A0A517NUW7_9BACT</name>
<accession>A0A517NUW7</accession>